<dbReference type="InterPro" id="IPR051200">
    <property type="entry name" value="Host-pathogen_enzymatic-act"/>
</dbReference>
<reference evidence="2" key="1">
    <citation type="journal article" date="2021" name="PeerJ">
        <title>Extensive microbial diversity within the chicken gut microbiome revealed by metagenomics and culture.</title>
        <authorList>
            <person name="Gilroy R."/>
            <person name="Ravi A."/>
            <person name="Getino M."/>
            <person name="Pursley I."/>
            <person name="Horton D.L."/>
            <person name="Alikhan N.F."/>
            <person name="Baker D."/>
            <person name="Gharbi K."/>
            <person name="Hall N."/>
            <person name="Watson M."/>
            <person name="Adriaenssens E.M."/>
            <person name="Foster-Nyarko E."/>
            <person name="Jarju S."/>
            <person name="Secka A."/>
            <person name="Antonio M."/>
            <person name="Oren A."/>
            <person name="Chaudhuri R.R."/>
            <person name="La Ragione R."/>
            <person name="Hildebrand F."/>
            <person name="Pallen M.J."/>
        </authorList>
    </citation>
    <scope>NUCLEOTIDE SEQUENCE</scope>
    <source>
        <strain evidence="2">ChiHecec2B26-12326</strain>
    </source>
</reference>
<dbReference type="Proteomes" id="UP000823847">
    <property type="component" value="Unassembled WGS sequence"/>
</dbReference>
<sequence>MKKKNFIWVSALCACLSMGFVSCDDEDDPVPADVPSAVVTGLSFTDENEKVNTLSGTLSWTAPASVENVTKYVIYASSSATVKTEKLGEVNVGTNSFTLTDVTNLGYLLVFAANELGEAEACASIEVVDNEGTDGSIFQLYFLNSGNMGNNNATLTMYDPETGESDPDYFMTQNGRGLGDTAQDIIVYGEKMYIAVYGESTIEVTDLRAKSIKQIRTEGQPRYMVADGGKVYVTYYNGYVARLDTASLEVEATVPVGRNPEQLAVANNKIYVANSGGMDYSTPVGYDKTVSVVDISTFAATEKIEVVLNPTKIQADERGNVYVISMGNYGDVPNTLQRIDGQTGEVSVLEACPNATDMTYLDGVLYTYYSQWTASGLPSTTFTSYNTTTGATENWIKDGTAIAQPYSVSATGACVYVAESDYTNNGDVYAFDTDGSLIVSIEAGLNPMKVVLAQKDDF</sequence>
<dbReference type="PROSITE" id="PS51257">
    <property type="entry name" value="PROKAR_LIPOPROTEIN"/>
    <property type="match status" value="1"/>
</dbReference>
<evidence type="ECO:0000313" key="2">
    <source>
        <dbReference type="EMBL" id="HIX85673.1"/>
    </source>
</evidence>
<accession>A0A9D1XQE9</accession>
<reference evidence="2" key="2">
    <citation type="submission" date="2021-04" db="EMBL/GenBank/DDBJ databases">
        <authorList>
            <person name="Gilroy R."/>
        </authorList>
    </citation>
    <scope>NUCLEOTIDE SEQUENCE</scope>
    <source>
        <strain evidence="2">ChiHecec2B26-12326</strain>
    </source>
</reference>
<evidence type="ECO:0000256" key="1">
    <source>
        <dbReference type="SAM" id="SignalP"/>
    </source>
</evidence>
<protein>
    <recommendedName>
        <fullName evidence="4">40-residue YVTN family beta-propeller repeat-containing protein</fullName>
    </recommendedName>
</protein>
<feature type="chain" id="PRO_5039337393" description="40-residue YVTN family beta-propeller repeat-containing protein" evidence="1">
    <location>
        <begin position="24"/>
        <end position="458"/>
    </location>
</feature>
<gene>
    <name evidence="2" type="ORF">H9848_03550</name>
</gene>
<dbReference type="CDD" id="cd00063">
    <property type="entry name" value="FN3"/>
    <property type="match status" value="1"/>
</dbReference>
<dbReference type="InterPro" id="IPR031815">
    <property type="entry name" value="DUF5074"/>
</dbReference>
<dbReference type="InterPro" id="IPR013783">
    <property type="entry name" value="Ig-like_fold"/>
</dbReference>
<dbReference type="InterPro" id="IPR011044">
    <property type="entry name" value="Quino_amine_DH_bsu"/>
</dbReference>
<dbReference type="Gene3D" id="2.130.10.10">
    <property type="entry name" value="YVTN repeat-like/Quinoprotein amine dehydrogenase"/>
    <property type="match status" value="1"/>
</dbReference>
<dbReference type="InterPro" id="IPR015943">
    <property type="entry name" value="WD40/YVTN_repeat-like_dom_sf"/>
</dbReference>
<dbReference type="Pfam" id="PF16819">
    <property type="entry name" value="DUF5074"/>
    <property type="match status" value="1"/>
</dbReference>
<dbReference type="AlphaFoldDB" id="A0A9D1XQE9"/>
<comment type="caution">
    <text evidence="2">The sequence shown here is derived from an EMBL/GenBank/DDBJ whole genome shotgun (WGS) entry which is preliminary data.</text>
</comment>
<dbReference type="PANTHER" id="PTHR47197">
    <property type="entry name" value="PROTEIN NIRF"/>
    <property type="match status" value="1"/>
</dbReference>
<keyword evidence="1" id="KW-0732">Signal</keyword>
<evidence type="ECO:0000313" key="3">
    <source>
        <dbReference type="Proteomes" id="UP000823847"/>
    </source>
</evidence>
<evidence type="ECO:0008006" key="4">
    <source>
        <dbReference type="Google" id="ProtNLM"/>
    </source>
</evidence>
<dbReference type="PANTHER" id="PTHR47197:SF3">
    <property type="entry name" value="DIHYDRO-HEME D1 DEHYDROGENASE"/>
    <property type="match status" value="1"/>
</dbReference>
<dbReference type="SUPFAM" id="SSF50969">
    <property type="entry name" value="YVTN repeat-like/Quinoprotein amine dehydrogenase"/>
    <property type="match status" value="2"/>
</dbReference>
<feature type="signal peptide" evidence="1">
    <location>
        <begin position="1"/>
        <end position="23"/>
    </location>
</feature>
<name>A0A9D1XQE9_9BACT</name>
<dbReference type="Gene3D" id="2.60.40.10">
    <property type="entry name" value="Immunoglobulins"/>
    <property type="match status" value="1"/>
</dbReference>
<proteinExistence type="predicted"/>
<organism evidence="2 3">
    <name type="scientific">Candidatus Parabacteroides intestinigallinarum</name>
    <dbReference type="NCBI Taxonomy" id="2838722"/>
    <lineage>
        <taxon>Bacteria</taxon>
        <taxon>Pseudomonadati</taxon>
        <taxon>Bacteroidota</taxon>
        <taxon>Bacteroidia</taxon>
        <taxon>Bacteroidales</taxon>
        <taxon>Tannerellaceae</taxon>
        <taxon>Parabacteroides</taxon>
    </lineage>
</organism>
<dbReference type="EMBL" id="DXEN01000019">
    <property type="protein sequence ID" value="HIX85673.1"/>
    <property type="molecule type" value="Genomic_DNA"/>
</dbReference>
<dbReference type="InterPro" id="IPR003961">
    <property type="entry name" value="FN3_dom"/>
</dbReference>